<dbReference type="PIRSF" id="PIRSF008502">
    <property type="entry name" value="UCP008502"/>
    <property type="match status" value="1"/>
</dbReference>
<proteinExistence type="predicted"/>
<sequence length="184" mass="20787">MPVYLALFRGINVSGHNMIKMDALKKLMEAEGYINVETYIQSGNVVFESPQTNRDKIAKDLEILMYKEYGHNVVIFILEEADLAKIVANNPYAKREPEGQGVKKFFVAFLSGTPGGAGIDQLKKYNRGDDVFKVIDNVLYLKLATSAADSKLTNVFIENKMNIKATTRNWNTTLKMLEMLEGRR</sequence>
<protein>
    <recommendedName>
        <fullName evidence="3">Cytoplasmic protein</fullName>
    </recommendedName>
</protein>
<dbReference type="RefSeq" id="WP_020212778.1">
    <property type="nucleotide sequence ID" value="NZ_JRLX01000003.1"/>
</dbReference>
<gene>
    <name evidence="1" type="ORF">Q765_04480</name>
</gene>
<comment type="caution">
    <text evidence="1">The sequence shown here is derived from an EMBL/GenBank/DDBJ whole genome shotgun (WGS) entry which is preliminary data.</text>
</comment>
<dbReference type="Proteomes" id="UP000030152">
    <property type="component" value="Unassembled WGS sequence"/>
</dbReference>
<dbReference type="OrthoDB" id="9806494at2"/>
<dbReference type="InterPro" id="IPR012545">
    <property type="entry name" value="DUF1697"/>
</dbReference>
<keyword evidence="2" id="KW-1185">Reference proteome</keyword>
<accession>A0A0A2M667</accession>
<dbReference type="EMBL" id="JRLX01000003">
    <property type="protein sequence ID" value="KGO87754.1"/>
    <property type="molecule type" value="Genomic_DNA"/>
</dbReference>
<dbReference type="STRING" id="1121895.GCA_000378485_01625"/>
<dbReference type="PANTHER" id="PTHR36439">
    <property type="entry name" value="BLL4334 PROTEIN"/>
    <property type="match status" value="1"/>
</dbReference>
<dbReference type="AlphaFoldDB" id="A0A0A2M667"/>
<dbReference type="Pfam" id="PF08002">
    <property type="entry name" value="DUF1697"/>
    <property type="match status" value="1"/>
</dbReference>
<evidence type="ECO:0008006" key="3">
    <source>
        <dbReference type="Google" id="ProtNLM"/>
    </source>
</evidence>
<organism evidence="1 2">
    <name type="scientific">Flavobacterium rivuli WB 3.3-2 = DSM 21788</name>
    <dbReference type="NCBI Taxonomy" id="1121895"/>
    <lineage>
        <taxon>Bacteria</taxon>
        <taxon>Pseudomonadati</taxon>
        <taxon>Bacteroidota</taxon>
        <taxon>Flavobacteriia</taxon>
        <taxon>Flavobacteriales</taxon>
        <taxon>Flavobacteriaceae</taxon>
        <taxon>Flavobacterium</taxon>
    </lineage>
</organism>
<dbReference type="SUPFAM" id="SSF160379">
    <property type="entry name" value="SP0830-like"/>
    <property type="match status" value="1"/>
</dbReference>
<evidence type="ECO:0000313" key="1">
    <source>
        <dbReference type="EMBL" id="KGO87754.1"/>
    </source>
</evidence>
<evidence type="ECO:0000313" key="2">
    <source>
        <dbReference type="Proteomes" id="UP000030152"/>
    </source>
</evidence>
<dbReference type="eggNOG" id="COG3797">
    <property type="taxonomic scope" value="Bacteria"/>
</dbReference>
<name>A0A0A2M667_9FLAO</name>
<dbReference type="Gene3D" id="3.30.70.1280">
    <property type="entry name" value="SP0830-like domains"/>
    <property type="match status" value="1"/>
</dbReference>
<dbReference type="PANTHER" id="PTHR36439:SF1">
    <property type="entry name" value="DUF1697 DOMAIN-CONTAINING PROTEIN"/>
    <property type="match status" value="1"/>
</dbReference>
<reference evidence="1 2" key="1">
    <citation type="submission" date="2013-09" db="EMBL/GenBank/DDBJ databases">
        <authorList>
            <person name="Zeng Z."/>
            <person name="Chen C."/>
        </authorList>
    </citation>
    <scope>NUCLEOTIDE SEQUENCE [LARGE SCALE GENOMIC DNA]</scope>
    <source>
        <strain evidence="1 2">WB 3.3-2</strain>
    </source>
</reference>